<dbReference type="AlphaFoldDB" id="A0A3Q1J019"/>
<dbReference type="OrthoDB" id="8785395at2759"/>
<accession>A0A3Q1J019</accession>
<dbReference type="Ensembl" id="ENSATET00000026569.3">
    <property type="protein sequence ID" value="ENSATEP00000026150.2"/>
    <property type="gene ID" value="ENSATEG00000032115.1"/>
</dbReference>
<dbReference type="GeneTree" id="ENSGT00940000177715"/>
<evidence type="ECO:0000256" key="1">
    <source>
        <dbReference type="SAM" id="MobiDB-lite"/>
    </source>
</evidence>
<evidence type="ECO:0000313" key="3">
    <source>
        <dbReference type="Proteomes" id="UP000265040"/>
    </source>
</evidence>
<proteinExistence type="predicted"/>
<protein>
    <submittedName>
        <fullName evidence="2">Uncharacterized protein</fullName>
    </submittedName>
</protein>
<dbReference type="Proteomes" id="UP000265040">
    <property type="component" value="Chromosome 16"/>
</dbReference>
<name>A0A3Q1J019_ANATE</name>
<organism evidence="2 3">
    <name type="scientific">Anabas testudineus</name>
    <name type="common">Climbing perch</name>
    <name type="synonym">Anthias testudineus</name>
    <dbReference type="NCBI Taxonomy" id="64144"/>
    <lineage>
        <taxon>Eukaryota</taxon>
        <taxon>Metazoa</taxon>
        <taxon>Chordata</taxon>
        <taxon>Craniata</taxon>
        <taxon>Vertebrata</taxon>
        <taxon>Euteleostomi</taxon>
        <taxon>Actinopterygii</taxon>
        <taxon>Neopterygii</taxon>
        <taxon>Teleostei</taxon>
        <taxon>Neoteleostei</taxon>
        <taxon>Acanthomorphata</taxon>
        <taxon>Anabantaria</taxon>
        <taxon>Anabantiformes</taxon>
        <taxon>Anabantoidei</taxon>
        <taxon>Anabantidae</taxon>
        <taxon>Anabas</taxon>
    </lineage>
</organism>
<sequence>GESSPGQGSCFGRPAAHSRQPWVGRRRVEHVESLGEGTAPHTQLQVLLRAKGVHDGTGRADREAERVTALTNHQDRANVSRSDFSVLAGTLGPDRQAVMSLSLATRHGSVSKCSRDVIELSLVQLLINALTHVLKDDGDLLGTRSSRKRPGTDTDSKTALQTDV</sequence>
<reference evidence="2" key="1">
    <citation type="submission" date="2021-04" db="EMBL/GenBank/DDBJ databases">
        <authorList>
            <consortium name="Wellcome Sanger Institute Data Sharing"/>
        </authorList>
    </citation>
    <scope>NUCLEOTIDE SEQUENCE [LARGE SCALE GENOMIC DNA]</scope>
</reference>
<feature type="region of interest" description="Disordered" evidence="1">
    <location>
        <begin position="1"/>
        <end position="23"/>
    </location>
</feature>
<reference evidence="2" key="2">
    <citation type="submission" date="2025-05" db="UniProtKB">
        <authorList>
            <consortium name="Ensembl"/>
        </authorList>
    </citation>
    <scope>IDENTIFICATION</scope>
</reference>
<keyword evidence="3" id="KW-1185">Reference proteome</keyword>
<dbReference type="Ensembl" id="ENSATET00000026824.3">
    <property type="protein sequence ID" value="ENSATEP00000026400.2"/>
    <property type="gene ID" value="ENSATEG00000031072.1"/>
</dbReference>
<feature type="region of interest" description="Disordered" evidence="1">
    <location>
        <begin position="139"/>
        <end position="164"/>
    </location>
</feature>
<evidence type="ECO:0000313" key="2">
    <source>
        <dbReference type="Ensembl" id="ENSATEP00000026150.2"/>
    </source>
</evidence>